<evidence type="ECO:0000313" key="2">
    <source>
        <dbReference type="EMBL" id="CAJ1086224.1"/>
    </source>
</evidence>
<protein>
    <submittedName>
        <fullName evidence="2">Uncharacterized protein</fullName>
    </submittedName>
</protein>
<proteinExistence type="predicted"/>
<feature type="non-terminal residue" evidence="2">
    <location>
        <position position="1"/>
    </location>
</feature>
<name>A0AAV1HM21_XYRNO</name>
<dbReference type="Proteomes" id="UP001178508">
    <property type="component" value="Chromosome 23"/>
</dbReference>
<feature type="region of interest" description="Disordered" evidence="1">
    <location>
        <begin position="62"/>
        <end position="82"/>
    </location>
</feature>
<sequence length="108" mass="12051">VPRTLPPSPRCGALLSPEIEDKRRNWYGGGAVGQLGKVKDQVVQMDQFGASFWLKMDPVSPKLGHPSMGTPTSTPKGHTRNEKMEEYRHLVDFTLRTPAVNADHFTLH</sequence>
<dbReference type="EMBL" id="OY660886">
    <property type="protein sequence ID" value="CAJ1086224.1"/>
    <property type="molecule type" value="Genomic_DNA"/>
</dbReference>
<evidence type="ECO:0000256" key="1">
    <source>
        <dbReference type="SAM" id="MobiDB-lite"/>
    </source>
</evidence>
<evidence type="ECO:0000313" key="3">
    <source>
        <dbReference type="Proteomes" id="UP001178508"/>
    </source>
</evidence>
<organism evidence="2 3">
    <name type="scientific">Xyrichtys novacula</name>
    <name type="common">Pearly razorfish</name>
    <name type="synonym">Hemipteronotus novacula</name>
    <dbReference type="NCBI Taxonomy" id="13765"/>
    <lineage>
        <taxon>Eukaryota</taxon>
        <taxon>Metazoa</taxon>
        <taxon>Chordata</taxon>
        <taxon>Craniata</taxon>
        <taxon>Vertebrata</taxon>
        <taxon>Euteleostomi</taxon>
        <taxon>Actinopterygii</taxon>
        <taxon>Neopterygii</taxon>
        <taxon>Teleostei</taxon>
        <taxon>Neoteleostei</taxon>
        <taxon>Acanthomorphata</taxon>
        <taxon>Eupercaria</taxon>
        <taxon>Labriformes</taxon>
        <taxon>Labridae</taxon>
        <taxon>Xyrichtys</taxon>
    </lineage>
</organism>
<reference evidence="2" key="1">
    <citation type="submission" date="2023-08" db="EMBL/GenBank/DDBJ databases">
        <authorList>
            <person name="Alioto T."/>
            <person name="Alioto T."/>
            <person name="Gomez Garrido J."/>
        </authorList>
    </citation>
    <scope>NUCLEOTIDE SEQUENCE</scope>
</reference>
<keyword evidence="3" id="KW-1185">Reference proteome</keyword>
<gene>
    <name evidence="2" type="ORF">XNOV1_A016769</name>
</gene>
<dbReference type="AlphaFoldDB" id="A0AAV1HM21"/>
<accession>A0AAV1HM21</accession>